<comment type="caution">
    <text evidence="1">The sequence shown here is derived from an EMBL/GenBank/DDBJ whole genome shotgun (WGS) entry which is preliminary data.</text>
</comment>
<proteinExistence type="predicted"/>
<evidence type="ECO:0000313" key="1">
    <source>
        <dbReference type="EMBL" id="KKL70277.1"/>
    </source>
</evidence>
<dbReference type="AlphaFoldDB" id="A0A0F9H4T2"/>
<accession>A0A0F9H4T2</accession>
<dbReference type="EMBL" id="LAZR01025946">
    <property type="protein sequence ID" value="KKL70277.1"/>
    <property type="molecule type" value="Genomic_DNA"/>
</dbReference>
<gene>
    <name evidence="1" type="ORF">LCGC14_2106540</name>
</gene>
<organism evidence="1">
    <name type="scientific">marine sediment metagenome</name>
    <dbReference type="NCBI Taxonomy" id="412755"/>
    <lineage>
        <taxon>unclassified sequences</taxon>
        <taxon>metagenomes</taxon>
        <taxon>ecological metagenomes</taxon>
    </lineage>
</organism>
<reference evidence="1" key="1">
    <citation type="journal article" date="2015" name="Nature">
        <title>Complex archaea that bridge the gap between prokaryotes and eukaryotes.</title>
        <authorList>
            <person name="Spang A."/>
            <person name="Saw J.H."/>
            <person name="Jorgensen S.L."/>
            <person name="Zaremba-Niedzwiedzka K."/>
            <person name="Martijn J."/>
            <person name="Lind A.E."/>
            <person name="van Eijk R."/>
            <person name="Schleper C."/>
            <person name="Guy L."/>
            <person name="Ettema T.J."/>
        </authorList>
    </citation>
    <scope>NUCLEOTIDE SEQUENCE</scope>
</reference>
<protein>
    <submittedName>
        <fullName evidence="1">Uncharacterized protein</fullName>
    </submittedName>
</protein>
<sequence length="84" mass="9512">MAYCVKIDWKIDKRENTEVHYVKSKTGWPLLLATDTGHWAVHHPEFKKGCDHEGNAADLNAAKQAILECCCEHEIPVLAVVERV</sequence>
<name>A0A0F9H4T2_9ZZZZ</name>